<reference evidence="7 8" key="1">
    <citation type="submission" date="2014-08" db="EMBL/GenBank/DDBJ databases">
        <title>Chaperone-usher fimbriae in a diverse selection of Gallibacterium genomes.</title>
        <authorList>
            <person name="Kudirkiene E."/>
            <person name="Bager R.J."/>
            <person name="Johnson T.J."/>
            <person name="Bojesen A.M."/>
        </authorList>
    </citation>
    <scope>NUCLEOTIDE SEQUENCE [LARGE SCALE GENOMIC DNA]</scope>
    <source>
        <strain evidence="7 8">CCM5974</strain>
    </source>
</reference>
<dbReference type="STRING" id="155515.JP36_06375"/>
<dbReference type="GO" id="GO:0030288">
    <property type="term" value="C:outer membrane-bounded periplasmic space"/>
    <property type="evidence" value="ECO:0007669"/>
    <property type="project" value="InterPro"/>
</dbReference>
<keyword evidence="3" id="KW-0201">Cytochrome c-type biogenesis</keyword>
<keyword evidence="4" id="KW-1015">Disulfide bond</keyword>
<comment type="subcellular location">
    <subcellularLocation>
        <location evidence="1">Cell inner membrane</location>
        <topology evidence="1">Single-pass membrane protein</topology>
        <orientation evidence="1">Periplasmic side</orientation>
    </subcellularLocation>
</comment>
<dbReference type="eggNOG" id="COG0526">
    <property type="taxonomic scope" value="Bacteria"/>
</dbReference>
<dbReference type="GO" id="GO:0015036">
    <property type="term" value="F:disulfide oxidoreductase activity"/>
    <property type="evidence" value="ECO:0007669"/>
    <property type="project" value="InterPro"/>
</dbReference>
<evidence type="ECO:0000259" key="6">
    <source>
        <dbReference type="PROSITE" id="PS51352"/>
    </source>
</evidence>
<dbReference type="AlphaFoldDB" id="A0A0A2XYC0"/>
<dbReference type="Proteomes" id="UP000030539">
    <property type="component" value="Unassembled WGS sequence"/>
</dbReference>
<proteinExistence type="inferred from homology"/>
<dbReference type="InterPro" id="IPR050553">
    <property type="entry name" value="Thioredoxin_ResA/DsbE_sf"/>
</dbReference>
<dbReference type="Gene3D" id="3.40.30.10">
    <property type="entry name" value="Glutaredoxin"/>
    <property type="match status" value="1"/>
</dbReference>
<protein>
    <submittedName>
        <fullName evidence="7">Thiol-disulfide oxidoreductase</fullName>
    </submittedName>
</protein>
<organism evidence="7 8">
    <name type="scientific">Gallibacterium genomosp. 1</name>
    <dbReference type="NCBI Taxonomy" id="155515"/>
    <lineage>
        <taxon>Bacteria</taxon>
        <taxon>Pseudomonadati</taxon>
        <taxon>Pseudomonadota</taxon>
        <taxon>Gammaproteobacteria</taxon>
        <taxon>Pasteurellales</taxon>
        <taxon>Pasteurellaceae</taxon>
        <taxon>Gallibacterium</taxon>
    </lineage>
</organism>
<dbReference type="RefSeq" id="WP_039173083.1">
    <property type="nucleotide sequence ID" value="NZ_JPXX01000018.1"/>
</dbReference>
<dbReference type="PANTHER" id="PTHR42852:SF6">
    <property type="entry name" value="THIOL:DISULFIDE INTERCHANGE PROTEIN DSBE"/>
    <property type="match status" value="1"/>
</dbReference>
<dbReference type="InterPro" id="IPR013766">
    <property type="entry name" value="Thioredoxin_domain"/>
</dbReference>
<dbReference type="InterPro" id="IPR004799">
    <property type="entry name" value="Periplasmic_diS_OxRdtase_DsbE"/>
</dbReference>
<dbReference type="SUPFAM" id="SSF52833">
    <property type="entry name" value="Thioredoxin-like"/>
    <property type="match status" value="1"/>
</dbReference>
<accession>A0A0A2XYC0</accession>
<comment type="caution">
    <text evidence="7">The sequence shown here is derived from an EMBL/GenBank/DDBJ whole genome shotgun (WGS) entry which is preliminary data.</text>
</comment>
<gene>
    <name evidence="7" type="ORF">JP36_06375</name>
</gene>
<dbReference type="GO" id="GO:0005886">
    <property type="term" value="C:plasma membrane"/>
    <property type="evidence" value="ECO:0007669"/>
    <property type="project" value="UniProtKB-SubCell"/>
</dbReference>
<dbReference type="PANTHER" id="PTHR42852">
    <property type="entry name" value="THIOL:DISULFIDE INTERCHANGE PROTEIN DSBE"/>
    <property type="match status" value="1"/>
</dbReference>
<evidence type="ECO:0000313" key="7">
    <source>
        <dbReference type="EMBL" id="KGQ37373.1"/>
    </source>
</evidence>
<evidence type="ECO:0000256" key="3">
    <source>
        <dbReference type="ARBA" id="ARBA00022748"/>
    </source>
</evidence>
<name>A0A0A2XYC0_9PAST</name>
<dbReference type="InterPro" id="IPR013740">
    <property type="entry name" value="Redoxin"/>
</dbReference>
<dbReference type="Pfam" id="PF08534">
    <property type="entry name" value="Redoxin"/>
    <property type="match status" value="1"/>
</dbReference>
<evidence type="ECO:0000256" key="4">
    <source>
        <dbReference type="ARBA" id="ARBA00023157"/>
    </source>
</evidence>
<dbReference type="InterPro" id="IPR036249">
    <property type="entry name" value="Thioredoxin-like_sf"/>
</dbReference>
<keyword evidence="5" id="KW-0676">Redox-active center</keyword>
<evidence type="ECO:0000313" key="8">
    <source>
        <dbReference type="Proteomes" id="UP000030539"/>
    </source>
</evidence>
<dbReference type="NCBIfam" id="TIGR00385">
    <property type="entry name" value="dsbE"/>
    <property type="match status" value="1"/>
</dbReference>
<comment type="similarity">
    <text evidence="2">Belongs to the thioredoxin family. DsbE subfamily.</text>
</comment>
<feature type="domain" description="Thioredoxin" evidence="6">
    <location>
        <begin position="34"/>
        <end position="178"/>
    </location>
</feature>
<dbReference type="PROSITE" id="PS51352">
    <property type="entry name" value="THIOREDOXIN_2"/>
    <property type="match status" value="1"/>
</dbReference>
<evidence type="ECO:0000256" key="1">
    <source>
        <dbReference type="ARBA" id="ARBA00004383"/>
    </source>
</evidence>
<dbReference type="GO" id="GO:0017004">
    <property type="term" value="P:cytochrome complex assembly"/>
    <property type="evidence" value="ECO:0007669"/>
    <property type="project" value="UniProtKB-KW"/>
</dbReference>
<evidence type="ECO:0000256" key="2">
    <source>
        <dbReference type="ARBA" id="ARBA00007758"/>
    </source>
</evidence>
<sequence length="187" mass="21670">MKRWLLFIPALFILALALTLFLGISQDPLQKMKSHLNKPLPPFSLLDLHDHHRHWQNQDLPQNQVFLINIWGSWCQFCKQEFPLLKKIAQQHQLPIVGINYLDKQENAVQTLQQLGNPFTINAFDNKGMFAAELGINGAPYTFIIDKNGKIRYFFEDGAINETIWQQQMLPLIQQLQAEKGSSLRSF</sequence>
<evidence type="ECO:0000256" key="5">
    <source>
        <dbReference type="ARBA" id="ARBA00023284"/>
    </source>
</evidence>
<dbReference type="EMBL" id="JPXX01000018">
    <property type="protein sequence ID" value="KGQ37373.1"/>
    <property type="molecule type" value="Genomic_DNA"/>
</dbReference>